<evidence type="ECO:0000313" key="2">
    <source>
        <dbReference type="Proteomes" id="UP001165124"/>
    </source>
</evidence>
<dbReference type="InterPro" id="IPR036412">
    <property type="entry name" value="HAD-like_sf"/>
</dbReference>
<evidence type="ECO:0008006" key="3">
    <source>
        <dbReference type="Google" id="ProtNLM"/>
    </source>
</evidence>
<name>A0A9W6Q3K7_9ACTN</name>
<gene>
    <name evidence="1" type="ORF">Arub01_58000</name>
</gene>
<organism evidence="1 2">
    <name type="scientific">Actinomadura rubrobrunea</name>
    <dbReference type="NCBI Taxonomy" id="115335"/>
    <lineage>
        <taxon>Bacteria</taxon>
        <taxon>Bacillati</taxon>
        <taxon>Actinomycetota</taxon>
        <taxon>Actinomycetes</taxon>
        <taxon>Streptosporangiales</taxon>
        <taxon>Thermomonosporaceae</taxon>
        <taxon>Actinomadura</taxon>
    </lineage>
</organism>
<evidence type="ECO:0000313" key="1">
    <source>
        <dbReference type="EMBL" id="GLW67557.1"/>
    </source>
</evidence>
<dbReference type="Gene3D" id="3.40.50.1000">
    <property type="entry name" value="HAD superfamily/HAD-like"/>
    <property type="match status" value="1"/>
</dbReference>
<protein>
    <recommendedName>
        <fullName evidence="3">HAD-IA family hydrolase</fullName>
    </recommendedName>
</protein>
<dbReference type="AlphaFoldDB" id="A0A9W6Q3K7"/>
<reference evidence="1" key="1">
    <citation type="submission" date="2023-02" db="EMBL/GenBank/DDBJ databases">
        <title>Actinomadura rubrobrunea NBRC 14622.</title>
        <authorList>
            <person name="Ichikawa N."/>
            <person name="Sato H."/>
            <person name="Tonouchi N."/>
        </authorList>
    </citation>
    <scope>NUCLEOTIDE SEQUENCE</scope>
    <source>
        <strain evidence="1">NBRC 14622</strain>
    </source>
</reference>
<accession>A0A9W6Q3K7</accession>
<comment type="caution">
    <text evidence="1">The sequence shown here is derived from an EMBL/GenBank/DDBJ whole genome shotgun (WGS) entry which is preliminary data.</text>
</comment>
<dbReference type="SUPFAM" id="SSF56784">
    <property type="entry name" value="HAD-like"/>
    <property type="match status" value="1"/>
</dbReference>
<dbReference type="EMBL" id="BSRZ01000026">
    <property type="protein sequence ID" value="GLW67557.1"/>
    <property type="molecule type" value="Genomic_DNA"/>
</dbReference>
<dbReference type="Proteomes" id="UP001165124">
    <property type="component" value="Unassembled WGS sequence"/>
</dbReference>
<proteinExistence type="predicted"/>
<sequence length="66" mass="6748">MVFEDSPAGVAAGTAAGARVVAVLTTVERSQLPADLWIDDLREVVPLGDGADGQDITLRVGAPTQS</sequence>
<keyword evidence="2" id="KW-1185">Reference proteome</keyword>
<dbReference type="InterPro" id="IPR023214">
    <property type="entry name" value="HAD_sf"/>
</dbReference>